<dbReference type="Proteomes" id="UP000242715">
    <property type="component" value="Unassembled WGS sequence"/>
</dbReference>
<feature type="compositionally biased region" description="Basic and acidic residues" evidence="1">
    <location>
        <begin position="50"/>
        <end position="59"/>
    </location>
</feature>
<dbReference type="OrthoDB" id="1436252at2759"/>
<sequence>MTDNVGRERLGRQSAAHGSACRERAANAPIPKRGRGRKGRGSSSQAQSEPEYKRQHVDEIEAEYDVEHGEDDANISPPPPTPRVRKRRVRNKQPQPPPVDEVFGGGPTDLSVIPTYGKHIAVRLWRGEYNERTLKCMNNGKKVIDFVKPDANLEWFWRVVDASRLRPLLKTNYGQVDHGLLTAFTERWHSETGTFHLPLGELTITLDDVSCLLHLPIDGKMLIHVGTSLDQDESVDMCNEFLNFDQVECNKEFDKMKGSHIGFVKLQQIYHDNLNNALQAESNELPANVIERYRECTIRAFLLFLAWIMAHFETISPREIDPLYNHVDPVAARFFPGKGHKYPHSYRTFLDRLEVDDCTFSPYDDHRQARPFQDISWYSGWIMCGHSMVFPHLPERVLRQYGHVQSIPRDPVISARPLMNAFQIERAFQDYLVKNYVTLQMRGPRVQNSWDSVSGYIAWFYSVSHPKLWPPVEGGPPRPANVEVLIEEDDARNVEICKKVRSDIKASLDNGPDLKLYEQTLQKAYDDLELAETYQVRRMRTQ</sequence>
<dbReference type="InterPro" id="IPR019557">
    <property type="entry name" value="AminoTfrase-like_pln_mobile"/>
</dbReference>
<dbReference type="EMBL" id="DF973341">
    <property type="protein sequence ID" value="GAU26788.1"/>
    <property type="molecule type" value="Genomic_DNA"/>
</dbReference>
<dbReference type="Pfam" id="PF10536">
    <property type="entry name" value="PMD"/>
    <property type="match status" value="2"/>
</dbReference>
<feature type="domain" description="Aminotransferase-like plant mobile" evidence="2">
    <location>
        <begin position="255"/>
        <end position="460"/>
    </location>
</feature>
<feature type="region of interest" description="Disordered" evidence="1">
    <location>
        <begin position="1"/>
        <end position="106"/>
    </location>
</feature>
<keyword evidence="4" id="KW-1185">Reference proteome</keyword>
<organism evidence="3 4">
    <name type="scientific">Trifolium subterraneum</name>
    <name type="common">Subterranean clover</name>
    <dbReference type="NCBI Taxonomy" id="3900"/>
    <lineage>
        <taxon>Eukaryota</taxon>
        <taxon>Viridiplantae</taxon>
        <taxon>Streptophyta</taxon>
        <taxon>Embryophyta</taxon>
        <taxon>Tracheophyta</taxon>
        <taxon>Spermatophyta</taxon>
        <taxon>Magnoliopsida</taxon>
        <taxon>eudicotyledons</taxon>
        <taxon>Gunneridae</taxon>
        <taxon>Pentapetalae</taxon>
        <taxon>rosids</taxon>
        <taxon>fabids</taxon>
        <taxon>Fabales</taxon>
        <taxon>Fabaceae</taxon>
        <taxon>Papilionoideae</taxon>
        <taxon>50 kb inversion clade</taxon>
        <taxon>NPAAA clade</taxon>
        <taxon>Hologalegina</taxon>
        <taxon>IRL clade</taxon>
        <taxon>Trifolieae</taxon>
        <taxon>Trifolium</taxon>
    </lineage>
</organism>
<proteinExistence type="predicted"/>
<dbReference type="AlphaFoldDB" id="A0A2Z6M625"/>
<dbReference type="PANTHER" id="PTHR46033">
    <property type="entry name" value="PROTEIN MAIN-LIKE 2"/>
    <property type="match status" value="1"/>
</dbReference>
<evidence type="ECO:0000313" key="3">
    <source>
        <dbReference type="EMBL" id="GAU26788.1"/>
    </source>
</evidence>
<protein>
    <recommendedName>
        <fullName evidence="2">Aminotransferase-like plant mobile domain-containing protein</fullName>
    </recommendedName>
</protein>
<reference evidence="4" key="1">
    <citation type="journal article" date="2017" name="Front. Plant Sci.">
        <title>Climate Clever Clovers: New Paradigm to Reduce the Environmental Footprint of Ruminants by Breeding Low Methanogenic Forages Utilizing Haplotype Variation.</title>
        <authorList>
            <person name="Kaur P."/>
            <person name="Appels R."/>
            <person name="Bayer P.E."/>
            <person name="Keeble-Gagnere G."/>
            <person name="Wang J."/>
            <person name="Hirakawa H."/>
            <person name="Shirasawa K."/>
            <person name="Vercoe P."/>
            <person name="Stefanova K."/>
            <person name="Durmic Z."/>
            <person name="Nichols P."/>
            <person name="Revell C."/>
            <person name="Isobe S.N."/>
            <person name="Edwards D."/>
            <person name="Erskine W."/>
        </authorList>
    </citation>
    <scope>NUCLEOTIDE SEQUENCE [LARGE SCALE GENOMIC DNA]</scope>
    <source>
        <strain evidence="4">cv. Daliak</strain>
    </source>
</reference>
<evidence type="ECO:0000256" key="1">
    <source>
        <dbReference type="SAM" id="MobiDB-lite"/>
    </source>
</evidence>
<feature type="compositionally biased region" description="Acidic residues" evidence="1">
    <location>
        <begin position="60"/>
        <end position="73"/>
    </location>
</feature>
<dbReference type="PANTHER" id="PTHR46033:SF1">
    <property type="entry name" value="PROTEIN MAIN-LIKE 2"/>
    <property type="match status" value="1"/>
</dbReference>
<dbReference type="GO" id="GO:0010073">
    <property type="term" value="P:meristem maintenance"/>
    <property type="evidence" value="ECO:0007669"/>
    <property type="project" value="InterPro"/>
</dbReference>
<gene>
    <name evidence="3" type="ORF">TSUD_317860</name>
</gene>
<accession>A0A2Z6M625</accession>
<feature type="domain" description="Aminotransferase-like plant mobile" evidence="2">
    <location>
        <begin position="175"/>
        <end position="250"/>
    </location>
</feature>
<dbReference type="InterPro" id="IPR044824">
    <property type="entry name" value="MAIN-like"/>
</dbReference>
<feature type="compositionally biased region" description="Basic and acidic residues" evidence="1">
    <location>
        <begin position="1"/>
        <end position="11"/>
    </location>
</feature>
<evidence type="ECO:0000313" key="4">
    <source>
        <dbReference type="Proteomes" id="UP000242715"/>
    </source>
</evidence>
<name>A0A2Z6M625_TRISU</name>
<evidence type="ECO:0000259" key="2">
    <source>
        <dbReference type="Pfam" id="PF10536"/>
    </source>
</evidence>